<evidence type="ECO:0000256" key="4">
    <source>
        <dbReference type="SAM" id="Phobius"/>
    </source>
</evidence>
<reference evidence="7 8" key="1">
    <citation type="submission" date="2019-07" db="EMBL/GenBank/DDBJ databases">
        <title>Genomics analysis of Aphanomyces spp. identifies a new class of oomycete effector associated with host adaptation.</title>
        <authorList>
            <person name="Gaulin E."/>
        </authorList>
    </citation>
    <scope>NUCLEOTIDE SEQUENCE [LARGE SCALE GENOMIC DNA]</scope>
    <source>
        <strain evidence="7 8">ATCC 201684</strain>
    </source>
</reference>
<dbReference type="SMART" id="SM00054">
    <property type="entry name" value="EFh"/>
    <property type="match status" value="4"/>
</dbReference>
<dbReference type="InterPro" id="IPR015940">
    <property type="entry name" value="UBA"/>
</dbReference>
<feature type="domain" description="EF-hand" evidence="6">
    <location>
        <begin position="1073"/>
        <end position="1108"/>
    </location>
</feature>
<dbReference type="Proteomes" id="UP000481153">
    <property type="component" value="Unassembled WGS sequence"/>
</dbReference>
<dbReference type="GO" id="GO:0008270">
    <property type="term" value="F:zinc ion binding"/>
    <property type="evidence" value="ECO:0007669"/>
    <property type="project" value="InterPro"/>
</dbReference>
<dbReference type="SMART" id="SM00015">
    <property type="entry name" value="IQ"/>
    <property type="match status" value="7"/>
</dbReference>
<dbReference type="PANTHER" id="PTHR45917">
    <property type="entry name" value="CALCIUM-BINDING PROTEIN 1-RELATED"/>
    <property type="match status" value="1"/>
</dbReference>
<dbReference type="InterPro" id="IPR002048">
    <property type="entry name" value="EF_hand_dom"/>
</dbReference>
<evidence type="ECO:0000259" key="6">
    <source>
        <dbReference type="PROSITE" id="PS50222"/>
    </source>
</evidence>
<feature type="transmembrane region" description="Helical" evidence="4">
    <location>
        <begin position="83"/>
        <end position="107"/>
    </location>
</feature>
<keyword evidence="4" id="KW-0812">Transmembrane</keyword>
<dbReference type="InterPro" id="IPR009060">
    <property type="entry name" value="UBA-like_sf"/>
</dbReference>
<dbReference type="VEuPathDB" id="FungiDB:AeMF1_016174"/>
<dbReference type="SUPFAM" id="SSF46934">
    <property type="entry name" value="UBA-like"/>
    <property type="match status" value="1"/>
</dbReference>
<feature type="domain" description="EF-hand" evidence="6">
    <location>
        <begin position="1343"/>
        <end position="1378"/>
    </location>
</feature>
<protein>
    <submittedName>
        <fullName evidence="7">Uncharacterized protein</fullName>
    </submittedName>
</protein>
<dbReference type="Gene3D" id="1.20.5.190">
    <property type="match status" value="2"/>
</dbReference>
<dbReference type="GO" id="GO:0005246">
    <property type="term" value="F:calcium channel regulator activity"/>
    <property type="evidence" value="ECO:0007669"/>
    <property type="project" value="TreeGrafter"/>
</dbReference>
<feature type="domain" description="UBA" evidence="5">
    <location>
        <begin position="1436"/>
        <end position="1475"/>
    </location>
</feature>
<dbReference type="Pfam" id="PF00612">
    <property type="entry name" value="IQ"/>
    <property type="match status" value="2"/>
</dbReference>
<organism evidence="7 8">
    <name type="scientific">Aphanomyces euteiches</name>
    <dbReference type="NCBI Taxonomy" id="100861"/>
    <lineage>
        <taxon>Eukaryota</taxon>
        <taxon>Sar</taxon>
        <taxon>Stramenopiles</taxon>
        <taxon>Oomycota</taxon>
        <taxon>Saprolegniomycetes</taxon>
        <taxon>Saprolegniales</taxon>
        <taxon>Verrucalvaceae</taxon>
        <taxon>Aphanomyces</taxon>
    </lineage>
</organism>
<dbReference type="CDD" id="cd00051">
    <property type="entry name" value="EFh"/>
    <property type="match status" value="2"/>
</dbReference>
<dbReference type="InterPro" id="IPR011992">
    <property type="entry name" value="EF-hand-dom_pair"/>
</dbReference>
<keyword evidence="4" id="KW-0472">Membrane</keyword>
<keyword evidence="2" id="KW-0106">Calcium</keyword>
<dbReference type="PROSITE" id="PS50030">
    <property type="entry name" value="UBA"/>
    <property type="match status" value="1"/>
</dbReference>
<feature type="domain" description="EF-hand" evidence="6">
    <location>
        <begin position="1306"/>
        <end position="1341"/>
    </location>
</feature>
<evidence type="ECO:0000313" key="7">
    <source>
        <dbReference type="EMBL" id="KAF0739396.1"/>
    </source>
</evidence>
<feature type="coiled-coil region" evidence="3">
    <location>
        <begin position="1046"/>
        <end position="1073"/>
    </location>
</feature>
<keyword evidence="8" id="KW-1185">Reference proteome</keyword>
<evidence type="ECO:0000259" key="5">
    <source>
        <dbReference type="PROSITE" id="PS50030"/>
    </source>
</evidence>
<accession>A0A6G0XGM7</accession>
<dbReference type="InterPro" id="IPR000315">
    <property type="entry name" value="Znf_B-box"/>
</dbReference>
<evidence type="ECO:0000313" key="8">
    <source>
        <dbReference type="Proteomes" id="UP000481153"/>
    </source>
</evidence>
<dbReference type="PROSITE" id="PS00018">
    <property type="entry name" value="EF_HAND_1"/>
    <property type="match status" value="3"/>
</dbReference>
<evidence type="ECO:0000256" key="1">
    <source>
        <dbReference type="ARBA" id="ARBA00022737"/>
    </source>
</evidence>
<dbReference type="InterPro" id="IPR000048">
    <property type="entry name" value="IQ_motif_EF-hand-BS"/>
</dbReference>
<dbReference type="PROSITE" id="PS50222">
    <property type="entry name" value="EF_HAND_2"/>
    <property type="match status" value="3"/>
</dbReference>
<dbReference type="EMBL" id="VJMJ01000064">
    <property type="protein sequence ID" value="KAF0739396.1"/>
    <property type="molecule type" value="Genomic_DNA"/>
</dbReference>
<comment type="caution">
    <text evidence="7">The sequence shown here is derived from an EMBL/GenBank/DDBJ whole genome shotgun (WGS) entry which is preliminary data.</text>
</comment>
<keyword evidence="3" id="KW-0175">Coiled coil</keyword>
<dbReference type="GO" id="GO:0005737">
    <property type="term" value="C:cytoplasm"/>
    <property type="evidence" value="ECO:0007669"/>
    <property type="project" value="TreeGrafter"/>
</dbReference>
<name>A0A6G0XGM7_9STRA</name>
<dbReference type="InterPro" id="IPR043582">
    <property type="entry name" value="CaBP1/2/4/5"/>
</dbReference>
<dbReference type="GO" id="GO:0005509">
    <property type="term" value="F:calcium ion binding"/>
    <property type="evidence" value="ECO:0007669"/>
    <property type="project" value="InterPro"/>
</dbReference>
<dbReference type="Pfam" id="PF13499">
    <property type="entry name" value="EF-hand_7"/>
    <property type="match status" value="2"/>
</dbReference>
<dbReference type="Gene3D" id="1.10.238.10">
    <property type="entry name" value="EF-hand"/>
    <property type="match status" value="2"/>
</dbReference>
<proteinExistence type="predicted"/>
<dbReference type="PANTHER" id="PTHR45917:SF12">
    <property type="entry name" value="CALMODULIN-ALPHA-LIKE"/>
    <property type="match status" value="1"/>
</dbReference>
<evidence type="ECO:0000256" key="2">
    <source>
        <dbReference type="ARBA" id="ARBA00022837"/>
    </source>
</evidence>
<dbReference type="PROSITE" id="PS50096">
    <property type="entry name" value="IQ"/>
    <property type="match status" value="4"/>
</dbReference>
<keyword evidence="4" id="KW-1133">Transmembrane helix</keyword>
<dbReference type="SUPFAM" id="SSF47473">
    <property type="entry name" value="EF-hand"/>
    <property type="match status" value="1"/>
</dbReference>
<evidence type="ECO:0000256" key="3">
    <source>
        <dbReference type="SAM" id="Coils"/>
    </source>
</evidence>
<dbReference type="SMART" id="SM00336">
    <property type="entry name" value="BBOX"/>
    <property type="match status" value="2"/>
</dbReference>
<gene>
    <name evidence="7" type="ORF">Ae201684_004965</name>
</gene>
<sequence>MKKHRAAVSIQRRARGNIGRRRTNSLVHERKTKESAKVIQRTYRRFVVVQIYRREIKKKKAVEIQRMWRGRQGREMASNRRRLVFNAALSLYSANAMIALDYAGILICAAQTIQRSFRCYMTRSSIHYASRRLALRKQFFPSLRIQRSWRRFRSKILEVFLDQMLTSLVFIARRLAKRVIRRCASLAKANRTRAATVIQAHIRGVLCRVRVKTSQIQVWHEMDLKLPRCDKEYLEWDTLTTAQGMKCLFLWKKKIKCWRDGNASQIQRIFRGYSVRKVYGVRQAACGDLRQLLNQPVHKFLLGQKAARVRRRWSRYRHATWAKTFLAWKGITIAMKSIKTMRHGERLRQIARWHFEKKQKRKILLHWIVCMHLQQEHAKLVKRVMMWRDVKLKTRFVKEWKLGTKYTVICCVTRDLISLIDVFLCWAKYATLIKTSKALRAKIHTRIKNDIMGQLIQYDILCHINDHFALQKSNRAIAKAHLQALHKYNQHRKKVDYRLNGLRLKHGIQRWINWVEREQFHRDLDSKYQKFRLAHLFKRWKTLKAIIFCRDQLRQRVDRFAQKQKSIRALVQWLDFTEKSKEYSILHAKAQRLFSKTFKRKAFSGWYQLWCSTAGLRRIQSATRIQARWRGKKGCRLFANIKALHKYRIAKRIEGGVDTPEISIENIANLLRTKEWVVLYAYLPWEAPPVAIRRAFASVATSWHLRKYVSFVFCDATQIEPTTSVSLATSLGLRSRLSSLSIYWQGRGPENMPIREPSKHISRRFTKIDLQFTVAPLSFETLNPWMENLLVSAYNATACDIQAVMRRCLVRLRIYYSTQYRHRNVALLIVWWFVRFHRKWRNKNACKLQRWYRRRQEQYAAWLRANARMIELRKPIQLIQRVVRQYFRRTQLSRARAERLATPLLYPNAPLCMTCEEKVGAIKCIDCDEPYCDNCFSNIHARGALAVHRASAIDFVAMNKNMCMCGRCNVLPTQRVCEICKAGYCIICFERQHSKKSGIYNHKFIRPTKILNNKKTSKIKPIASLLHSELAEKIIVQHGWETKNRLDAASAMAAKAKQEFEDRQNKIEAIRRMLEKPVLDAFQEYDPSHEGYIGLGELRMLLTQELCIPITKREIEPIYRKIDADNDGKLVWNEILNWLAIEIVNGTFRGKVRSIRRKNLHVQKRYRKAKRRYRDIKRSYRERFRKSEKKRYVPYFDNVLQLHRLDDFQRKKQVFYRFIRVEFSMDWILEDVHDIALENQMRVFAEVFVPRWNSGDLSYEYYYDGVTFEHKFSVFEQKWDEGLKKYVFINMATSQTHLIDPRKEEVLFAQAKEAFEEVDVDGSGSVDVNELYTLLNQSLCEPISMQQVVEIMTSIDIDGNGTISFDEFYTWYGSEYSQQQVKSLKHDGLKLALRTRRNARRIAAKGYNQSMRRGKSIIKNVKARMEQRRLEKACENADPETVQLLMEGFEKHLIQKALILNRNDVAKARDWLAQKSEEMEYEAAQKREKLQRRRQEQMQVLRQAHISTKTGMKKLLSAIKVLLFGEKLNNEAEVDYILKNLRMEIEGARQIVKEEQDNY</sequence>
<dbReference type="InterPro" id="IPR018247">
    <property type="entry name" value="EF_Hand_1_Ca_BS"/>
</dbReference>
<dbReference type="Pfam" id="PF22586">
    <property type="entry name" value="ANCHR-like_BBOX"/>
    <property type="match status" value="1"/>
</dbReference>
<keyword evidence="1" id="KW-0677">Repeat</keyword>